<evidence type="ECO:0000313" key="2">
    <source>
        <dbReference type="EMBL" id="GFR41493.1"/>
    </source>
</evidence>
<feature type="compositionally biased region" description="Gly residues" evidence="1">
    <location>
        <begin position="442"/>
        <end position="453"/>
    </location>
</feature>
<organism evidence="2 3">
    <name type="scientific">Astrephomene gubernaculifera</name>
    <dbReference type="NCBI Taxonomy" id="47775"/>
    <lineage>
        <taxon>Eukaryota</taxon>
        <taxon>Viridiplantae</taxon>
        <taxon>Chlorophyta</taxon>
        <taxon>core chlorophytes</taxon>
        <taxon>Chlorophyceae</taxon>
        <taxon>CS clade</taxon>
        <taxon>Chlamydomonadales</taxon>
        <taxon>Astrephomenaceae</taxon>
        <taxon>Astrephomene</taxon>
    </lineage>
</organism>
<accession>A0AAD3HI36</accession>
<gene>
    <name evidence="2" type="ORF">Agub_g2185</name>
</gene>
<sequence length="1054" mass="105238">MTFIESFMTCCFKANVKAPGGVPYGPNSFAGGVDVELSKQLCKESYQKEHEGSLEDVQRLVSAIASGSEEGWLQRIDMAVRLLQEEFEAESASLHAVYEGGFAFAILASTGVGAEEQLRGVPQSITHDLSSSIAVLLSAQMRSSSIAGASCIRASAFGGSVSAHAHPHAAAAASTTTGSGPFAPPSTIRSSFPGFLDTLPPDWQQLYGRHGLRHFIAVPLSSGDIVAGVLTLASRSGDLPPPRWRPGVLAAVGSGLALLLQARQVAIATSTLTDVHVARNVDELVRAVRRGVYDIVCATTYLPPAIRVALIRADGSTAAVFEESGSNHKDGFARFGSETSGPTGVPEMLQPTPSRKSLDVNGRGSWHQVPQASCLRDRTMTNNNTLFGPLNPEQHLAMGGAAAAAAAAVPASSFLRERSSLPNVHALSTLSSNPSNVHMSGLLGGGGARGGTGEQSPAARTPAASGGGATAAAAAVRAVGIASLAQSQSQAAFGAPVASTVTSPFSTAEVALPVRASAISTAPHGVAAMPGGGGGGLMGGGGVHGGGGTTVEIRPTVMLTAPQTSLGGGGGTAEVGTVGTFARHGSAAAGGGASDSALAMIGCNPGGGAAAAGVAVPASPRCLGVAGGGGGGGMATQSMLQERLLSAGGLTFGMSFCSQPPRTASNGTVGGTGSGPKQPGARGHSLSLVSTLLGEVLQKECGLWISDCTLYLQEAKSFPRDIVVSRESRSVHSIAVCAGRHGAVPLLGVYCVYGAVLPRQLLRAVTLELEQLMKLLAPCVSHRLCSAALVDEWLYLHEEVLDPAKFDHRLNKRGPRQRRSSLSIPNIDVTVGAAGGGGGAGGLPSPGIACEASSPPLPLTTSRRTSTLASPTPAVGGAGGVGVGLLESAPQGVVARVGGVGGDGSSVVVASVGMGVAASVGGTGEGSFVPTGRISPSGRPASDTGGVYGGDGGETLPVAPRTSASVTGTPIAAAAAAAAAGGGGGGGSPAAGGASTAIMNAWRALSRRMSRNTRMPPPDNVMPSMIDAFLVKEEPGTERTSGGSRSSTISVMTR</sequence>
<feature type="region of interest" description="Disordered" evidence="1">
    <location>
        <begin position="928"/>
        <end position="955"/>
    </location>
</feature>
<feature type="non-terminal residue" evidence="2">
    <location>
        <position position="1"/>
    </location>
</feature>
<dbReference type="SUPFAM" id="SSF55781">
    <property type="entry name" value="GAF domain-like"/>
    <property type="match status" value="1"/>
</dbReference>
<feature type="region of interest" description="Disordered" evidence="1">
    <location>
        <begin position="663"/>
        <end position="682"/>
    </location>
</feature>
<feature type="region of interest" description="Disordered" evidence="1">
    <location>
        <begin position="1033"/>
        <end position="1054"/>
    </location>
</feature>
<comment type="caution">
    <text evidence="2">The sequence shown here is derived from an EMBL/GenBank/DDBJ whole genome shotgun (WGS) entry which is preliminary data.</text>
</comment>
<feature type="region of interest" description="Disordered" evidence="1">
    <location>
        <begin position="844"/>
        <end position="874"/>
    </location>
</feature>
<dbReference type="EMBL" id="BMAR01000001">
    <property type="protein sequence ID" value="GFR41493.1"/>
    <property type="molecule type" value="Genomic_DNA"/>
</dbReference>
<feature type="region of interest" description="Disordered" evidence="1">
    <location>
        <begin position="337"/>
        <end position="364"/>
    </location>
</feature>
<feature type="compositionally biased region" description="Low complexity" evidence="1">
    <location>
        <begin position="456"/>
        <end position="466"/>
    </location>
</feature>
<feature type="region of interest" description="Disordered" evidence="1">
    <location>
        <begin position="431"/>
        <end position="466"/>
    </location>
</feature>
<proteinExistence type="predicted"/>
<reference evidence="2 3" key="1">
    <citation type="journal article" date="2021" name="Sci. Rep.">
        <title>Genome sequencing of the multicellular alga Astrephomene provides insights into convergent evolution of germ-soma differentiation.</title>
        <authorList>
            <person name="Yamashita S."/>
            <person name="Yamamoto K."/>
            <person name="Matsuzaki R."/>
            <person name="Suzuki S."/>
            <person name="Yamaguchi H."/>
            <person name="Hirooka S."/>
            <person name="Minakuchi Y."/>
            <person name="Miyagishima S."/>
            <person name="Kawachi M."/>
            <person name="Toyoda A."/>
            <person name="Nozaki H."/>
        </authorList>
    </citation>
    <scope>NUCLEOTIDE SEQUENCE [LARGE SCALE GENOMIC DNA]</scope>
    <source>
        <strain evidence="2 3">NIES-4017</strain>
    </source>
</reference>
<protein>
    <submittedName>
        <fullName evidence="2">Uncharacterized protein</fullName>
    </submittedName>
</protein>
<dbReference type="Proteomes" id="UP001054857">
    <property type="component" value="Unassembled WGS sequence"/>
</dbReference>
<name>A0AAD3HI36_9CHLO</name>
<dbReference type="AlphaFoldDB" id="A0AAD3HI36"/>
<feature type="compositionally biased region" description="Low complexity" evidence="1">
    <location>
        <begin position="859"/>
        <end position="874"/>
    </location>
</feature>
<feature type="compositionally biased region" description="Low complexity" evidence="1">
    <location>
        <begin position="1038"/>
        <end position="1054"/>
    </location>
</feature>
<evidence type="ECO:0000256" key="1">
    <source>
        <dbReference type="SAM" id="MobiDB-lite"/>
    </source>
</evidence>
<keyword evidence="3" id="KW-1185">Reference proteome</keyword>
<evidence type="ECO:0000313" key="3">
    <source>
        <dbReference type="Proteomes" id="UP001054857"/>
    </source>
</evidence>